<evidence type="ECO:0000313" key="3">
    <source>
        <dbReference type="EMBL" id="SCG63742.1"/>
    </source>
</evidence>
<dbReference type="PANTHER" id="PTHR30160">
    <property type="entry name" value="TETRAACYLDISACCHARIDE 4'-KINASE-RELATED"/>
    <property type="match status" value="1"/>
</dbReference>
<dbReference type="RefSeq" id="WP_088995067.1">
    <property type="nucleotide sequence ID" value="NZ_LT607750.1"/>
</dbReference>
<sequence length="334" mass="35854">MILTLRALGVGDLATATPALRALRTHHPDHEVTLAAPGWLAPLVELIGGIDHHLHTPGLDPLTWTGPPPDIAVNLHGRGPQSHRMLATTRPRRLLAYTNPDAGHHDGPAWRDHDHEIDRWCHLLTWYDIPTDRTNLELRRPTPDGIPTGVSIVHPGAKAAQRRWPPARFARVARELTGRGHRVVVTGSRAERPIAAAVARLAGLPDDAVLAGETDLGDLAALVAYARLVVSGDTGIGHLATAYRTPSVLLFGPVAPAQWGPPADRPWHQALWAGPQARTAADDAAPHPALAALDVPQVLAAVDRVQRHRPALLPHGRRIRPGEAVVNGPLATGR</sequence>
<keyword evidence="2 3" id="KW-0808">Transferase</keyword>
<dbReference type="AlphaFoldDB" id="A0A1C5IZI1"/>
<dbReference type="InterPro" id="IPR002201">
    <property type="entry name" value="Glyco_trans_9"/>
</dbReference>
<dbReference type="EMBL" id="LT607750">
    <property type="protein sequence ID" value="SCG63742.1"/>
    <property type="molecule type" value="Genomic_DNA"/>
</dbReference>
<name>A0A1C5IZI1_9ACTN</name>
<keyword evidence="4" id="KW-1185">Reference proteome</keyword>
<dbReference type="Gene3D" id="3.40.50.2000">
    <property type="entry name" value="Glycogen Phosphorylase B"/>
    <property type="match status" value="2"/>
</dbReference>
<dbReference type="Proteomes" id="UP000198217">
    <property type="component" value="Chromosome I"/>
</dbReference>
<dbReference type="CDD" id="cd03789">
    <property type="entry name" value="GT9_LPS_heptosyltransferase"/>
    <property type="match status" value="1"/>
</dbReference>
<evidence type="ECO:0000256" key="2">
    <source>
        <dbReference type="ARBA" id="ARBA00022679"/>
    </source>
</evidence>
<dbReference type="GO" id="GO:0008713">
    <property type="term" value="F:ADP-heptose-lipopolysaccharide heptosyltransferase activity"/>
    <property type="evidence" value="ECO:0007669"/>
    <property type="project" value="TreeGrafter"/>
</dbReference>
<dbReference type="GO" id="GO:0009244">
    <property type="term" value="P:lipopolysaccharide core region biosynthetic process"/>
    <property type="evidence" value="ECO:0007669"/>
    <property type="project" value="TreeGrafter"/>
</dbReference>
<dbReference type="SUPFAM" id="SSF53756">
    <property type="entry name" value="UDP-Glycosyltransferase/glycogen phosphorylase"/>
    <property type="match status" value="1"/>
</dbReference>
<dbReference type="PANTHER" id="PTHR30160:SF1">
    <property type="entry name" value="LIPOPOLYSACCHARIDE 1,2-N-ACETYLGLUCOSAMINETRANSFERASE-RELATED"/>
    <property type="match status" value="1"/>
</dbReference>
<proteinExistence type="predicted"/>
<keyword evidence="1" id="KW-0328">Glycosyltransferase</keyword>
<reference evidence="3 4" key="1">
    <citation type="submission" date="2016-06" db="EMBL/GenBank/DDBJ databases">
        <authorList>
            <person name="Kjaerup R.B."/>
            <person name="Dalgaard T.S."/>
            <person name="Juul-Madsen H.R."/>
        </authorList>
    </citation>
    <scope>NUCLEOTIDE SEQUENCE [LARGE SCALE GENOMIC DNA]</scope>
    <source>
        <strain evidence="3 4">DSM 43904</strain>
    </source>
</reference>
<organism evidence="3 4">
    <name type="scientific">Micromonospora echinaurantiaca</name>
    <dbReference type="NCBI Taxonomy" id="47857"/>
    <lineage>
        <taxon>Bacteria</taxon>
        <taxon>Bacillati</taxon>
        <taxon>Actinomycetota</taxon>
        <taxon>Actinomycetes</taxon>
        <taxon>Micromonosporales</taxon>
        <taxon>Micromonosporaceae</taxon>
        <taxon>Micromonospora</taxon>
    </lineage>
</organism>
<dbReference type="GO" id="GO:0005829">
    <property type="term" value="C:cytosol"/>
    <property type="evidence" value="ECO:0007669"/>
    <property type="project" value="TreeGrafter"/>
</dbReference>
<gene>
    <name evidence="3" type="ORF">GA0070609_3902</name>
</gene>
<accession>A0A1C5IZI1</accession>
<dbReference type="Pfam" id="PF01075">
    <property type="entry name" value="Glyco_transf_9"/>
    <property type="match status" value="1"/>
</dbReference>
<evidence type="ECO:0000256" key="1">
    <source>
        <dbReference type="ARBA" id="ARBA00022676"/>
    </source>
</evidence>
<dbReference type="InterPro" id="IPR051199">
    <property type="entry name" value="LPS_LOS_Heptosyltrfase"/>
</dbReference>
<protein>
    <submittedName>
        <fullName evidence="3">ADP-heptose:LPS heptosyltransferase</fullName>
    </submittedName>
</protein>
<evidence type="ECO:0000313" key="4">
    <source>
        <dbReference type="Proteomes" id="UP000198217"/>
    </source>
</evidence>